<evidence type="ECO:0000313" key="3">
    <source>
        <dbReference type="Proteomes" id="UP001165565"/>
    </source>
</evidence>
<dbReference type="SUPFAM" id="SSF50341">
    <property type="entry name" value="CheW-like"/>
    <property type="match status" value="1"/>
</dbReference>
<dbReference type="GO" id="GO:0006935">
    <property type="term" value="P:chemotaxis"/>
    <property type="evidence" value="ECO:0007669"/>
    <property type="project" value="InterPro"/>
</dbReference>
<dbReference type="GO" id="GO:0007165">
    <property type="term" value="P:signal transduction"/>
    <property type="evidence" value="ECO:0007669"/>
    <property type="project" value="InterPro"/>
</dbReference>
<dbReference type="RefSeq" id="WP_265268421.1">
    <property type="nucleotide sequence ID" value="NZ_JANFAU010000002.1"/>
</dbReference>
<dbReference type="SMART" id="SM00260">
    <property type="entry name" value="CheW"/>
    <property type="match status" value="1"/>
</dbReference>
<proteinExistence type="predicted"/>
<dbReference type="EMBL" id="JANFAV010000003">
    <property type="protein sequence ID" value="MCW6534543.1"/>
    <property type="molecule type" value="Genomic_DNA"/>
</dbReference>
<dbReference type="InterPro" id="IPR002545">
    <property type="entry name" value="CheW-lke_dom"/>
</dbReference>
<keyword evidence="3" id="KW-1185">Reference proteome</keyword>
<dbReference type="PROSITE" id="PS50851">
    <property type="entry name" value="CHEW"/>
    <property type="match status" value="1"/>
</dbReference>
<gene>
    <name evidence="2" type="ORF">NEE01_07060</name>
</gene>
<comment type="caution">
    <text evidence="2">The sequence shown here is derived from an EMBL/GenBank/DDBJ whole genome shotgun (WGS) entry which is preliminary data.</text>
</comment>
<dbReference type="InterPro" id="IPR036061">
    <property type="entry name" value="CheW-like_dom_sf"/>
</dbReference>
<dbReference type="Gene3D" id="2.30.30.40">
    <property type="entry name" value="SH3 Domains"/>
    <property type="match status" value="1"/>
</dbReference>
<accession>A0AA42CTM4</accession>
<name>A0AA42CTM4_9SPHN</name>
<dbReference type="Gene3D" id="2.40.50.180">
    <property type="entry name" value="CheA-289, Domain 4"/>
    <property type="match status" value="1"/>
</dbReference>
<dbReference type="AlphaFoldDB" id="A0AA42CTM4"/>
<evidence type="ECO:0000259" key="1">
    <source>
        <dbReference type="PROSITE" id="PS50851"/>
    </source>
</evidence>
<reference evidence="2" key="1">
    <citation type="submission" date="2022-06" db="EMBL/GenBank/DDBJ databases">
        <title>Sphingomonas sp. nov. isolated from rhizosphere soil of tomato.</title>
        <authorList>
            <person name="Dong H."/>
            <person name="Gao R."/>
        </authorList>
    </citation>
    <scope>NUCLEOTIDE SEQUENCE</scope>
    <source>
        <strain evidence="2">MMSM24</strain>
    </source>
</reference>
<dbReference type="Pfam" id="PF01584">
    <property type="entry name" value="CheW"/>
    <property type="match status" value="1"/>
</dbReference>
<sequence>MSARELHLVGRLGGRGVLFPATQVRRVVDIADIVPVPHAAPAVRGLAALRSRVVTVIDSWRVLDLPSPPPGRHRAVTTAVDGHVYAVLVDDLEDAEPVEVVPLPPGTALGESWAAIATGSAVRDGEPLLAIDLARLIARVG</sequence>
<organism evidence="2 3">
    <name type="scientific">Sphingomonas lycopersici</name>
    <dbReference type="NCBI Taxonomy" id="2951807"/>
    <lineage>
        <taxon>Bacteria</taxon>
        <taxon>Pseudomonadati</taxon>
        <taxon>Pseudomonadota</taxon>
        <taxon>Alphaproteobacteria</taxon>
        <taxon>Sphingomonadales</taxon>
        <taxon>Sphingomonadaceae</taxon>
        <taxon>Sphingomonas</taxon>
    </lineage>
</organism>
<evidence type="ECO:0000313" key="2">
    <source>
        <dbReference type="EMBL" id="MCW6534543.1"/>
    </source>
</evidence>
<feature type="domain" description="CheW-like" evidence="1">
    <location>
        <begin position="4"/>
        <end position="141"/>
    </location>
</feature>
<protein>
    <submittedName>
        <fullName evidence="2">Chemotaxis protein CheW</fullName>
    </submittedName>
</protein>
<dbReference type="Proteomes" id="UP001165565">
    <property type="component" value="Unassembled WGS sequence"/>
</dbReference>